<comment type="caution">
    <text evidence="1">The sequence shown here is derived from an EMBL/GenBank/DDBJ whole genome shotgun (WGS) entry which is preliminary data.</text>
</comment>
<gene>
    <name evidence="1" type="ORF">RHMOL_Rhmol12G0022800</name>
</gene>
<organism evidence="1 2">
    <name type="scientific">Rhododendron molle</name>
    <name type="common">Chinese azalea</name>
    <name type="synonym">Azalea mollis</name>
    <dbReference type="NCBI Taxonomy" id="49168"/>
    <lineage>
        <taxon>Eukaryota</taxon>
        <taxon>Viridiplantae</taxon>
        <taxon>Streptophyta</taxon>
        <taxon>Embryophyta</taxon>
        <taxon>Tracheophyta</taxon>
        <taxon>Spermatophyta</taxon>
        <taxon>Magnoliopsida</taxon>
        <taxon>eudicotyledons</taxon>
        <taxon>Gunneridae</taxon>
        <taxon>Pentapetalae</taxon>
        <taxon>asterids</taxon>
        <taxon>Ericales</taxon>
        <taxon>Ericaceae</taxon>
        <taxon>Ericoideae</taxon>
        <taxon>Rhodoreae</taxon>
        <taxon>Rhododendron</taxon>
    </lineage>
</organism>
<sequence length="97" mass="10915">MLVFNQRRVHTVDKELHHGNFPFMLNVSDVLDVAGDAYLGTLCWEKAEAEALTLKNHLESVTILKLTAEVRASHLDGALKECMSADMEFERTQTKIA</sequence>
<accession>A0ACC0LDH0</accession>
<dbReference type="Proteomes" id="UP001062846">
    <property type="component" value="Chromosome 12"/>
</dbReference>
<protein>
    <submittedName>
        <fullName evidence="1">Uncharacterized protein</fullName>
    </submittedName>
</protein>
<reference evidence="1" key="1">
    <citation type="submission" date="2022-02" db="EMBL/GenBank/DDBJ databases">
        <title>Plant Genome Project.</title>
        <authorList>
            <person name="Zhang R.-G."/>
        </authorList>
    </citation>
    <scope>NUCLEOTIDE SEQUENCE</scope>
    <source>
        <strain evidence="1">AT1</strain>
    </source>
</reference>
<evidence type="ECO:0000313" key="1">
    <source>
        <dbReference type="EMBL" id="KAI8526780.1"/>
    </source>
</evidence>
<dbReference type="EMBL" id="CM046399">
    <property type="protein sequence ID" value="KAI8526780.1"/>
    <property type="molecule type" value="Genomic_DNA"/>
</dbReference>
<proteinExistence type="predicted"/>
<keyword evidence="2" id="KW-1185">Reference proteome</keyword>
<name>A0ACC0LDH0_RHOML</name>
<evidence type="ECO:0000313" key="2">
    <source>
        <dbReference type="Proteomes" id="UP001062846"/>
    </source>
</evidence>